<dbReference type="RefSeq" id="XP_033585550.1">
    <property type="nucleotide sequence ID" value="XM_033738419.1"/>
</dbReference>
<feature type="domain" description="RING-type" evidence="6">
    <location>
        <begin position="96"/>
        <end position="124"/>
    </location>
</feature>
<keyword evidence="5" id="KW-0472">Membrane</keyword>
<gene>
    <name evidence="7" type="ORF">BDY17DRAFT_46877</name>
</gene>
<evidence type="ECO:0000313" key="8">
    <source>
        <dbReference type="Proteomes" id="UP000799767"/>
    </source>
</evidence>
<dbReference type="SUPFAM" id="SSF57850">
    <property type="entry name" value="RING/U-box"/>
    <property type="match status" value="1"/>
</dbReference>
<protein>
    <recommendedName>
        <fullName evidence="6">RING-type domain-containing protein</fullName>
    </recommendedName>
</protein>
<accession>A0A6A6PG76</accession>
<keyword evidence="5" id="KW-0812">Transmembrane</keyword>
<dbReference type="InterPro" id="IPR017907">
    <property type="entry name" value="Znf_RING_CS"/>
</dbReference>
<dbReference type="InterPro" id="IPR001841">
    <property type="entry name" value="Znf_RING"/>
</dbReference>
<name>A0A6A6PG76_9PEZI</name>
<sequence length="131" mass="14410">MPLATDLIEGNPNVILTSFTIGLPLLTLLLPLTRLSVGATILLYLYLRYEHLLNSALVRCTPPSPEAHLPSHEEWIANGGLRRIPLLPPATDPDRCIVCYELPTDPTQVARCAHVFCAECIGAWRAKGNRS</sequence>
<evidence type="ECO:0000256" key="3">
    <source>
        <dbReference type="ARBA" id="ARBA00022833"/>
    </source>
</evidence>
<reference evidence="7" key="1">
    <citation type="journal article" date="2020" name="Stud. Mycol.">
        <title>101 Dothideomycetes genomes: a test case for predicting lifestyles and emergence of pathogens.</title>
        <authorList>
            <person name="Haridas S."/>
            <person name="Albert R."/>
            <person name="Binder M."/>
            <person name="Bloem J."/>
            <person name="Labutti K."/>
            <person name="Salamov A."/>
            <person name="Andreopoulos B."/>
            <person name="Baker S."/>
            <person name="Barry K."/>
            <person name="Bills G."/>
            <person name="Bluhm B."/>
            <person name="Cannon C."/>
            <person name="Castanera R."/>
            <person name="Culley D."/>
            <person name="Daum C."/>
            <person name="Ezra D."/>
            <person name="Gonzalez J."/>
            <person name="Henrissat B."/>
            <person name="Kuo A."/>
            <person name="Liang C."/>
            <person name="Lipzen A."/>
            <person name="Lutzoni F."/>
            <person name="Magnuson J."/>
            <person name="Mondo S."/>
            <person name="Nolan M."/>
            <person name="Ohm R."/>
            <person name="Pangilinan J."/>
            <person name="Park H.-J."/>
            <person name="Ramirez L."/>
            <person name="Alfaro M."/>
            <person name="Sun H."/>
            <person name="Tritt A."/>
            <person name="Yoshinaga Y."/>
            <person name="Zwiers L.-H."/>
            <person name="Turgeon B."/>
            <person name="Goodwin S."/>
            <person name="Spatafora J."/>
            <person name="Crous P."/>
            <person name="Grigoriev I."/>
        </authorList>
    </citation>
    <scope>NUCLEOTIDE SEQUENCE</scope>
    <source>
        <strain evidence="7">CBS 113389</strain>
    </source>
</reference>
<dbReference type="OrthoDB" id="6105938at2759"/>
<dbReference type="AlphaFoldDB" id="A0A6A6PG76"/>
<feature type="transmembrane region" description="Helical" evidence="5">
    <location>
        <begin position="21"/>
        <end position="47"/>
    </location>
</feature>
<dbReference type="GO" id="GO:0008270">
    <property type="term" value="F:zinc ion binding"/>
    <property type="evidence" value="ECO:0007669"/>
    <property type="project" value="UniProtKB-KW"/>
</dbReference>
<dbReference type="Gene3D" id="3.30.40.10">
    <property type="entry name" value="Zinc/RING finger domain, C3HC4 (zinc finger)"/>
    <property type="match status" value="1"/>
</dbReference>
<evidence type="ECO:0000259" key="6">
    <source>
        <dbReference type="PROSITE" id="PS50089"/>
    </source>
</evidence>
<dbReference type="InterPro" id="IPR013083">
    <property type="entry name" value="Znf_RING/FYVE/PHD"/>
</dbReference>
<keyword evidence="3" id="KW-0862">Zinc</keyword>
<evidence type="ECO:0000256" key="5">
    <source>
        <dbReference type="SAM" id="Phobius"/>
    </source>
</evidence>
<dbReference type="PROSITE" id="PS00518">
    <property type="entry name" value="ZF_RING_1"/>
    <property type="match status" value="1"/>
</dbReference>
<dbReference type="EMBL" id="MU001642">
    <property type="protein sequence ID" value="KAF2478980.1"/>
    <property type="molecule type" value="Genomic_DNA"/>
</dbReference>
<dbReference type="Pfam" id="PF13923">
    <property type="entry name" value="zf-C3HC4_2"/>
    <property type="match status" value="1"/>
</dbReference>
<dbReference type="Proteomes" id="UP000799767">
    <property type="component" value="Unassembled WGS sequence"/>
</dbReference>
<keyword evidence="1" id="KW-0479">Metal-binding</keyword>
<keyword evidence="2 4" id="KW-0863">Zinc-finger</keyword>
<dbReference type="GeneID" id="54479421"/>
<evidence type="ECO:0000256" key="4">
    <source>
        <dbReference type="PROSITE-ProRule" id="PRU00175"/>
    </source>
</evidence>
<evidence type="ECO:0000256" key="1">
    <source>
        <dbReference type="ARBA" id="ARBA00022723"/>
    </source>
</evidence>
<organism evidence="7 8">
    <name type="scientific">Neohortaea acidophila</name>
    <dbReference type="NCBI Taxonomy" id="245834"/>
    <lineage>
        <taxon>Eukaryota</taxon>
        <taxon>Fungi</taxon>
        <taxon>Dikarya</taxon>
        <taxon>Ascomycota</taxon>
        <taxon>Pezizomycotina</taxon>
        <taxon>Dothideomycetes</taxon>
        <taxon>Dothideomycetidae</taxon>
        <taxon>Mycosphaerellales</taxon>
        <taxon>Teratosphaeriaceae</taxon>
        <taxon>Neohortaea</taxon>
    </lineage>
</organism>
<keyword evidence="8" id="KW-1185">Reference proteome</keyword>
<keyword evidence="5" id="KW-1133">Transmembrane helix</keyword>
<dbReference type="PROSITE" id="PS50089">
    <property type="entry name" value="ZF_RING_2"/>
    <property type="match status" value="1"/>
</dbReference>
<proteinExistence type="predicted"/>
<evidence type="ECO:0000313" key="7">
    <source>
        <dbReference type="EMBL" id="KAF2478980.1"/>
    </source>
</evidence>
<evidence type="ECO:0000256" key="2">
    <source>
        <dbReference type="ARBA" id="ARBA00022771"/>
    </source>
</evidence>